<reference evidence="5 6" key="1">
    <citation type="journal article" date="2016" name="C (Basel)">
        <title>Selective Growth of and Electricity Production by Marine Exoelectrogenic Bacteria in Self-Aggregated Hydrogel of Microbially Reduced Graphene Oxide.</title>
        <authorList>
            <person name="Yoshida N."/>
            <person name="Goto Y."/>
            <person name="Miyata Y."/>
        </authorList>
    </citation>
    <scope>NUCLEOTIDE SEQUENCE [LARGE SCALE GENOMIC DNA]</scope>
    <source>
        <strain evidence="5 6">NIT-T3</strain>
    </source>
</reference>
<dbReference type="NCBIfam" id="NF008677">
    <property type="entry name" value="PRK11697.1"/>
    <property type="match status" value="1"/>
</dbReference>
<evidence type="ECO:0000313" key="5">
    <source>
        <dbReference type="EMBL" id="BCR03229.1"/>
    </source>
</evidence>
<dbReference type="PROSITE" id="PS50930">
    <property type="entry name" value="HTH_LYTTR"/>
    <property type="match status" value="1"/>
</dbReference>
<dbReference type="SUPFAM" id="SSF52172">
    <property type="entry name" value="CheY-like"/>
    <property type="match status" value="1"/>
</dbReference>
<feature type="modified residue" description="4-aspartylphosphate" evidence="2">
    <location>
        <position position="54"/>
    </location>
</feature>
<name>A0ABM8HRZ2_9BACT</name>
<sequence length="236" mass="26404">MIRALIVDDELHARKELAKLLEKTGQFELVGQCANAVEAVKAINSQRPDVVFLDIQMPVIDGFEMLSMIDREIMPHVVFVTAYDEYAIRAFEEKTLDYLLKPVHPERLAKTVEKLLEHLISDTTRDYDTAPLTRIPCIKGGNIKLIPAEVVEYAYSDPSGVHVVVAGEAFFTDLTLKALEERTALLRCHRQALVNIDAIDQVSLQEGGGAEIRTHGGQTIPVSRRNLREFKKALGI</sequence>
<dbReference type="PANTHER" id="PTHR48111:SF3">
    <property type="entry name" value="TRANSCRIPTIONAL REGULATORY PROTEIN BTSR"/>
    <property type="match status" value="1"/>
</dbReference>
<feature type="domain" description="Response regulatory" evidence="3">
    <location>
        <begin position="3"/>
        <end position="116"/>
    </location>
</feature>
<dbReference type="RefSeq" id="WP_221250713.1">
    <property type="nucleotide sequence ID" value="NZ_AP024355.1"/>
</dbReference>
<keyword evidence="6" id="KW-1185">Reference proteome</keyword>
<dbReference type="SMART" id="SM00448">
    <property type="entry name" value="REC"/>
    <property type="match status" value="1"/>
</dbReference>
<evidence type="ECO:0000259" key="3">
    <source>
        <dbReference type="PROSITE" id="PS50110"/>
    </source>
</evidence>
<dbReference type="Pfam" id="PF04397">
    <property type="entry name" value="LytTR"/>
    <property type="match status" value="1"/>
</dbReference>
<evidence type="ECO:0000256" key="2">
    <source>
        <dbReference type="PROSITE-ProRule" id="PRU00169"/>
    </source>
</evidence>
<accession>A0ABM8HRZ2</accession>
<dbReference type="Pfam" id="PF00072">
    <property type="entry name" value="Response_reg"/>
    <property type="match status" value="1"/>
</dbReference>
<keyword evidence="1" id="KW-0238">DNA-binding</keyword>
<feature type="domain" description="HTH LytTR-type" evidence="4">
    <location>
        <begin position="135"/>
        <end position="236"/>
    </location>
</feature>
<organism evidence="5 6">
    <name type="scientific">Desulfuromonas versatilis</name>
    <dbReference type="NCBI Taxonomy" id="2802975"/>
    <lineage>
        <taxon>Bacteria</taxon>
        <taxon>Pseudomonadati</taxon>
        <taxon>Thermodesulfobacteriota</taxon>
        <taxon>Desulfuromonadia</taxon>
        <taxon>Desulfuromonadales</taxon>
        <taxon>Desulfuromonadaceae</taxon>
        <taxon>Desulfuromonas</taxon>
    </lineage>
</organism>
<dbReference type="Gene3D" id="2.40.50.1020">
    <property type="entry name" value="LytTr DNA-binding domain"/>
    <property type="match status" value="1"/>
</dbReference>
<dbReference type="Gene3D" id="3.40.50.2300">
    <property type="match status" value="1"/>
</dbReference>
<proteinExistence type="predicted"/>
<protein>
    <submittedName>
        <fullName evidence="5">Response regulatory protein</fullName>
    </submittedName>
</protein>
<dbReference type="SMART" id="SM00850">
    <property type="entry name" value="LytTR"/>
    <property type="match status" value="1"/>
</dbReference>
<dbReference type="InterPro" id="IPR039420">
    <property type="entry name" value="WalR-like"/>
</dbReference>
<dbReference type="PANTHER" id="PTHR48111">
    <property type="entry name" value="REGULATOR OF RPOS"/>
    <property type="match status" value="1"/>
</dbReference>
<dbReference type="InterPro" id="IPR007492">
    <property type="entry name" value="LytTR_DNA-bd_dom"/>
</dbReference>
<evidence type="ECO:0000256" key="1">
    <source>
        <dbReference type="ARBA" id="ARBA00023125"/>
    </source>
</evidence>
<keyword evidence="2" id="KW-0597">Phosphoprotein</keyword>
<evidence type="ECO:0000259" key="4">
    <source>
        <dbReference type="PROSITE" id="PS50930"/>
    </source>
</evidence>
<dbReference type="PROSITE" id="PS50110">
    <property type="entry name" value="RESPONSE_REGULATORY"/>
    <property type="match status" value="1"/>
</dbReference>
<dbReference type="InterPro" id="IPR011006">
    <property type="entry name" value="CheY-like_superfamily"/>
</dbReference>
<dbReference type="EMBL" id="AP024355">
    <property type="protein sequence ID" value="BCR03229.1"/>
    <property type="molecule type" value="Genomic_DNA"/>
</dbReference>
<dbReference type="Proteomes" id="UP001319827">
    <property type="component" value="Chromosome"/>
</dbReference>
<evidence type="ECO:0000313" key="6">
    <source>
        <dbReference type="Proteomes" id="UP001319827"/>
    </source>
</evidence>
<gene>
    <name evidence="5" type="ORF">DESUT3_02980</name>
</gene>
<dbReference type="CDD" id="cd17532">
    <property type="entry name" value="REC_LytTR_AlgR-like"/>
    <property type="match status" value="1"/>
</dbReference>
<reference evidence="5 6" key="2">
    <citation type="journal article" date="2021" name="Int. J. Syst. Evol. Microbiol.">
        <title>Isolation and Polyphasic Characterization of Desulfuromonas versatilis sp. Nov., an Electrogenic Bacteria Capable of Versatile Metabolism Isolated from a Graphene Oxide-Reducing Enrichment Culture.</title>
        <authorList>
            <person name="Xie L."/>
            <person name="Yoshida N."/>
            <person name="Ishii S."/>
            <person name="Meng L."/>
        </authorList>
    </citation>
    <scope>NUCLEOTIDE SEQUENCE [LARGE SCALE GENOMIC DNA]</scope>
    <source>
        <strain evidence="5 6">NIT-T3</strain>
    </source>
</reference>
<dbReference type="InterPro" id="IPR001789">
    <property type="entry name" value="Sig_transdc_resp-reg_receiver"/>
</dbReference>